<dbReference type="Proteomes" id="UP000248790">
    <property type="component" value="Unassembled WGS sequence"/>
</dbReference>
<reference evidence="2 3" key="1">
    <citation type="submission" date="2018-06" db="EMBL/GenBank/DDBJ databases">
        <title>Genomic Encyclopedia of Archaeal and Bacterial Type Strains, Phase II (KMG-II): from individual species to whole genera.</title>
        <authorList>
            <person name="Goeker M."/>
        </authorList>
    </citation>
    <scope>NUCLEOTIDE SEQUENCE [LARGE SCALE GENOMIC DNA]</scope>
    <source>
        <strain evidence="2 3">DSM 21851</strain>
    </source>
</reference>
<evidence type="ECO:0000313" key="2">
    <source>
        <dbReference type="EMBL" id="RAK03111.1"/>
    </source>
</evidence>
<dbReference type="SUPFAM" id="SSF159888">
    <property type="entry name" value="YdhG-like"/>
    <property type="match status" value="1"/>
</dbReference>
<accession>A0A327X8N3</accession>
<sequence length="120" mass="13340">MTEQVETFLADYKPEVRDLTLKVRELVRSIMPEAHESVNTSYKTIIYGTGPHMSDEICYIAPLTSSVNLGFNFGTQLPDPNGLLKGTGKLLRHIKFESPEEVATPGLTELLEMAKSHGTF</sequence>
<dbReference type="AlphaFoldDB" id="A0A327X8N3"/>
<feature type="domain" description="YdhG-like" evidence="1">
    <location>
        <begin position="17"/>
        <end position="113"/>
    </location>
</feature>
<evidence type="ECO:0000259" key="1">
    <source>
        <dbReference type="Pfam" id="PF08818"/>
    </source>
</evidence>
<dbReference type="InterPro" id="IPR014922">
    <property type="entry name" value="YdhG-like"/>
</dbReference>
<keyword evidence="3" id="KW-1185">Reference proteome</keyword>
<comment type="caution">
    <text evidence="2">The sequence shown here is derived from an EMBL/GenBank/DDBJ whole genome shotgun (WGS) entry which is preliminary data.</text>
</comment>
<gene>
    <name evidence="2" type="ORF">LX87_01233</name>
</gene>
<organism evidence="2 3">
    <name type="scientific">Larkinella arboricola</name>
    <dbReference type="NCBI Taxonomy" id="643671"/>
    <lineage>
        <taxon>Bacteria</taxon>
        <taxon>Pseudomonadati</taxon>
        <taxon>Bacteroidota</taxon>
        <taxon>Cytophagia</taxon>
        <taxon>Cytophagales</taxon>
        <taxon>Spirosomataceae</taxon>
        <taxon>Larkinella</taxon>
    </lineage>
</organism>
<dbReference type="OrthoDB" id="1121167at2"/>
<dbReference type="EMBL" id="QLMC01000001">
    <property type="protein sequence ID" value="RAK03111.1"/>
    <property type="molecule type" value="Genomic_DNA"/>
</dbReference>
<dbReference type="Pfam" id="PF08818">
    <property type="entry name" value="DUF1801"/>
    <property type="match status" value="1"/>
</dbReference>
<protein>
    <recommendedName>
        <fullName evidence="1">YdhG-like domain-containing protein</fullName>
    </recommendedName>
</protein>
<proteinExistence type="predicted"/>
<evidence type="ECO:0000313" key="3">
    <source>
        <dbReference type="Proteomes" id="UP000248790"/>
    </source>
</evidence>
<dbReference type="RefSeq" id="WP_111627250.1">
    <property type="nucleotide sequence ID" value="NZ_QLMC01000001.1"/>
</dbReference>
<name>A0A327X8N3_LARAB</name>